<sequence length="249" mass="28379">MCDTTGLDPWEATTVHMESWLRTMPPKSARSYAQALRSFHLWCFAHGFTESNHAADLRNVRVGRPEPGTFATPDEMRRLYQAAIDLPPDHKCLVLLLLLTGSRLREVLDIDVADVERRGDRVLCRLHRKGGHTDVVALPQAAGDAVLELLVKRSTGALIRSNGKRMRPELARRIVTRLAEQCGCEQRITPHSLRRSFVTFARQLEIADADIIAMTGHKDREMIDYYDRRFREARGDAGNQIEQELRKQL</sequence>
<dbReference type="InterPro" id="IPR050090">
    <property type="entry name" value="Tyrosine_recombinase_XerCD"/>
</dbReference>
<dbReference type="RefSeq" id="WP_182384889.1">
    <property type="nucleotide sequence ID" value="NZ_CP059833.1"/>
</dbReference>
<dbReference type="EMBL" id="CP059833">
    <property type="protein sequence ID" value="QMV84079.1"/>
    <property type="molecule type" value="Genomic_DNA"/>
</dbReference>
<feature type="domain" description="Tyr recombinase" evidence="2">
    <location>
        <begin position="66"/>
        <end position="239"/>
    </location>
</feature>
<keyword evidence="1" id="KW-0233">DNA recombination</keyword>
<dbReference type="GO" id="GO:0006310">
    <property type="term" value="P:DNA recombination"/>
    <property type="evidence" value="ECO:0007669"/>
    <property type="project" value="UniProtKB-KW"/>
</dbReference>
<evidence type="ECO:0000259" key="2">
    <source>
        <dbReference type="PROSITE" id="PS51898"/>
    </source>
</evidence>
<dbReference type="InterPro" id="IPR013762">
    <property type="entry name" value="Integrase-like_cat_sf"/>
</dbReference>
<organism evidence="3 4">
    <name type="scientific">Corynebacterium hindlerae</name>
    <dbReference type="NCBI Taxonomy" id="699041"/>
    <lineage>
        <taxon>Bacteria</taxon>
        <taxon>Bacillati</taxon>
        <taxon>Actinomycetota</taxon>
        <taxon>Actinomycetes</taxon>
        <taxon>Mycobacteriales</taxon>
        <taxon>Corynebacteriaceae</taxon>
        <taxon>Corynebacterium</taxon>
    </lineage>
</organism>
<keyword evidence="4" id="KW-1185">Reference proteome</keyword>
<evidence type="ECO:0000313" key="4">
    <source>
        <dbReference type="Proteomes" id="UP000515570"/>
    </source>
</evidence>
<name>A0A7G5FBT8_9CORY</name>
<protein>
    <submittedName>
        <fullName evidence="3">Tyrosine-type recombinase/integrase</fullName>
    </submittedName>
</protein>
<accession>A0A7G5FBT8</accession>
<dbReference type="GO" id="GO:0003677">
    <property type="term" value="F:DNA binding"/>
    <property type="evidence" value="ECO:0007669"/>
    <property type="project" value="InterPro"/>
</dbReference>
<dbReference type="InterPro" id="IPR002104">
    <property type="entry name" value="Integrase_catalytic"/>
</dbReference>
<dbReference type="PROSITE" id="PS51898">
    <property type="entry name" value="TYR_RECOMBINASE"/>
    <property type="match status" value="1"/>
</dbReference>
<evidence type="ECO:0000313" key="3">
    <source>
        <dbReference type="EMBL" id="QMV84079.1"/>
    </source>
</evidence>
<dbReference type="SUPFAM" id="SSF56349">
    <property type="entry name" value="DNA breaking-rejoining enzymes"/>
    <property type="match status" value="1"/>
</dbReference>
<dbReference type="Pfam" id="PF00589">
    <property type="entry name" value="Phage_integrase"/>
    <property type="match status" value="1"/>
</dbReference>
<evidence type="ECO:0000256" key="1">
    <source>
        <dbReference type="ARBA" id="ARBA00023172"/>
    </source>
</evidence>
<gene>
    <name evidence="3" type="ORF">HW450_06690</name>
</gene>
<reference evidence="3 4" key="1">
    <citation type="submission" date="2020-07" db="EMBL/GenBank/DDBJ databases">
        <title>non toxigenic Corynebacterium sp. nov from a clinical source.</title>
        <authorList>
            <person name="Bernier A.-M."/>
            <person name="Bernard K."/>
        </authorList>
    </citation>
    <scope>NUCLEOTIDE SEQUENCE [LARGE SCALE GENOMIC DNA]</scope>
    <source>
        <strain evidence="4">NML 93-0612</strain>
    </source>
</reference>
<dbReference type="Gene3D" id="1.10.443.10">
    <property type="entry name" value="Intergrase catalytic core"/>
    <property type="match status" value="1"/>
</dbReference>
<dbReference type="InterPro" id="IPR011010">
    <property type="entry name" value="DNA_brk_join_enz"/>
</dbReference>
<dbReference type="Proteomes" id="UP000515570">
    <property type="component" value="Chromosome"/>
</dbReference>
<dbReference type="CDD" id="cd00397">
    <property type="entry name" value="DNA_BRE_C"/>
    <property type="match status" value="1"/>
</dbReference>
<proteinExistence type="predicted"/>
<dbReference type="AlphaFoldDB" id="A0A7G5FBT8"/>
<dbReference type="GO" id="GO:0015074">
    <property type="term" value="P:DNA integration"/>
    <property type="evidence" value="ECO:0007669"/>
    <property type="project" value="InterPro"/>
</dbReference>
<dbReference type="PANTHER" id="PTHR30349">
    <property type="entry name" value="PHAGE INTEGRASE-RELATED"/>
    <property type="match status" value="1"/>
</dbReference>